<dbReference type="InterPro" id="IPR037066">
    <property type="entry name" value="Plug_dom_sf"/>
</dbReference>
<feature type="domain" description="TonB-dependent receptor plug" evidence="16">
    <location>
        <begin position="63"/>
        <end position="153"/>
    </location>
</feature>
<dbReference type="EMBL" id="JACOGA010000005">
    <property type="protein sequence ID" value="MBC3873278.1"/>
    <property type="molecule type" value="Genomic_DNA"/>
</dbReference>
<evidence type="ECO:0000256" key="11">
    <source>
        <dbReference type="PROSITE-ProRule" id="PRU01360"/>
    </source>
</evidence>
<evidence type="ECO:0000256" key="6">
    <source>
        <dbReference type="ARBA" id="ARBA00022729"/>
    </source>
</evidence>
<dbReference type="RefSeq" id="WP_186941311.1">
    <property type="nucleotide sequence ID" value="NZ_JACOGA010000005.1"/>
</dbReference>
<gene>
    <name evidence="17" type="ORF">H8K55_06745</name>
</gene>
<dbReference type="Proteomes" id="UP000624279">
    <property type="component" value="Unassembled WGS sequence"/>
</dbReference>
<feature type="chain" id="PRO_5047444997" evidence="14">
    <location>
        <begin position="28"/>
        <end position="740"/>
    </location>
</feature>
<feature type="compositionally biased region" description="Basic and acidic residues" evidence="13">
    <location>
        <begin position="41"/>
        <end position="63"/>
    </location>
</feature>
<keyword evidence="6 14" id="KW-0732">Signal</keyword>
<evidence type="ECO:0000256" key="8">
    <source>
        <dbReference type="ARBA" id="ARBA00023136"/>
    </source>
</evidence>
<protein>
    <submittedName>
        <fullName evidence="17">TonB-dependent receptor</fullName>
    </submittedName>
</protein>
<dbReference type="InterPro" id="IPR036942">
    <property type="entry name" value="Beta-barrel_TonB_sf"/>
</dbReference>
<keyword evidence="8 11" id="KW-0472">Membrane</keyword>
<evidence type="ECO:0000256" key="1">
    <source>
        <dbReference type="ARBA" id="ARBA00004571"/>
    </source>
</evidence>
<evidence type="ECO:0000256" key="3">
    <source>
        <dbReference type="ARBA" id="ARBA00022448"/>
    </source>
</evidence>
<evidence type="ECO:0000256" key="12">
    <source>
        <dbReference type="RuleBase" id="RU003357"/>
    </source>
</evidence>
<comment type="similarity">
    <text evidence="2 11 12">Belongs to the TonB-dependent receptor family.</text>
</comment>
<evidence type="ECO:0000259" key="16">
    <source>
        <dbReference type="Pfam" id="PF07715"/>
    </source>
</evidence>
<evidence type="ECO:0000256" key="14">
    <source>
        <dbReference type="SAM" id="SignalP"/>
    </source>
</evidence>
<comment type="subcellular location">
    <subcellularLocation>
        <location evidence="1 11">Cell outer membrane</location>
        <topology evidence="1 11">Multi-pass membrane protein</topology>
    </subcellularLocation>
</comment>
<keyword evidence="9 17" id="KW-0675">Receptor</keyword>
<evidence type="ECO:0000256" key="2">
    <source>
        <dbReference type="ARBA" id="ARBA00009810"/>
    </source>
</evidence>
<keyword evidence="10 11" id="KW-0998">Cell outer membrane</keyword>
<organism evidence="17 18">
    <name type="scientific">Undibacterium flavidum</name>
    <dbReference type="NCBI Taxonomy" id="2762297"/>
    <lineage>
        <taxon>Bacteria</taxon>
        <taxon>Pseudomonadati</taxon>
        <taxon>Pseudomonadota</taxon>
        <taxon>Betaproteobacteria</taxon>
        <taxon>Burkholderiales</taxon>
        <taxon>Oxalobacteraceae</taxon>
        <taxon>Undibacterium</taxon>
    </lineage>
</organism>
<keyword evidence="7 12" id="KW-0798">TonB box</keyword>
<evidence type="ECO:0000256" key="9">
    <source>
        <dbReference type="ARBA" id="ARBA00023170"/>
    </source>
</evidence>
<dbReference type="PANTHER" id="PTHR30069">
    <property type="entry name" value="TONB-DEPENDENT OUTER MEMBRANE RECEPTOR"/>
    <property type="match status" value="1"/>
</dbReference>
<dbReference type="Gene3D" id="2.40.170.20">
    <property type="entry name" value="TonB-dependent receptor, beta-barrel domain"/>
    <property type="match status" value="1"/>
</dbReference>
<comment type="caution">
    <text evidence="17">The sequence shown here is derived from an EMBL/GenBank/DDBJ whole genome shotgun (WGS) entry which is preliminary data.</text>
</comment>
<dbReference type="PROSITE" id="PS52016">
    <property type="entry name" value="TONB_DEPENDENT_REC_3"/>
    <property type="match status" value="1"/>
</dbReference>
<evidence type="ECO:0000313" key="17">
    <source>
        <dbReference type="EMBL" id="MBC3873278.1"/>
    </source>
</evidence>
<feature type="domain" description="TonB-dependent receptor-like beta-barrel" evidence="15">
    <location>
        <begin position="260"/>
        <end position="702"/>
    </location>
</feature>
<dbReference type="SUPFAM" id="SSF56935">
    <property type="entry name" value="Porins"/>
    <property type="match status" value="1"/>
</dbReference>
<accession>A0ABR6Y9M5</accession>
<evidence type="ECO:0000256" key="4">
    <source>
        <dbReference type="ARBA" id="ARBA00022452"/>
    </source>
</evidence>
<reference evidence="17 18" key="1">
    <citation type="submission" date="2020-08" db="EMBL/GenBank/DDBJ databases">
        <title>Novel species isolated from subtropical streams in China.</title>
        <authorList>
            <person name="Lu H."/>
        </authorList>
    </citation>
    <scope>NUCLEOTIDE SEQUENCE [LARGE SCALE GENOMIC DNA]</scope>
    <source>
        <strain evidence="17 18">LX15W</strain>
    </source>
</reference>
<evidence type="ECO:0000256" key="7">
    <source>
        <dbReference type="ARBA" id="ARBA00023077"/>
    </source>
</evidence>
<keyword evidence="4 11" id="KW-1134">Transmembrane beta strand</keyword>
<dbReference type="Pfam" id="PF00593">
    <property type="entry name" value="TonB_dep_Rec_b-barrel"/>
    <property type="match status" value="1"/>
</dbReference>
<dbReference type="PROSITE" id="PS51257">
    <property type="entry name" value="PROKAR_LIPOPROTEIN"/>
    <property type="match status" value="1"/>
</dbReference>
<sequence length="740" mass="84103">MPFQLIRHQHLFASSILFLSCINAASAQENQSTAPTLSPAENKDKAQQIEVKAKSEADNARRDTAAKTVITNEELMRYGDTNINDAMKRVPGVLVVKDQMQLPGMNGRYTQILIDGEPPRGITIADLPMNLIERVEIYRAGSAQFSSQAMAGTINIILKRVPSNKQAQIKLNLTNTYKPSGNVEWLSSDKIDNLSYSISLSARDNGALLSAPFVSHSEIFDEVDTKKQAYEFRSQRNMQAQGIRVNPRIQYKTEGGSSFTSSSSFNFNRNHFAGDERYDFLVGDTLPIWRTLRNSRADTQFGNTSLRMLSSVGDAKLDINTSANIYHFSDTTRDNTYSPNKLAFYQRDVNTNTKNLGFSNTGKITAPGNEEHDIVTGWSYSNANNHNRRQEIQFNYVPQTSESGLQTTLANIDKFAVFVQDEWKFRKHSSAYFGLRWEAVKIQSEGSTQEKLRHQSSVFSPIVQSLWQLNPENNDRLRLGLSRTYQAPADFYLISPIYKSANNSFLSPNFRGNPALRPELAWSLDAAYEHNGKDDWNYNLRAKLRSITGLHRDNVSQENGVWWMMYVNAGNALAKSLEFDTQFPLKRFIENAPNIDVSLDLSKHWSTVTYRIDAHDLSTAYTAKHSTDSILDPIISSIKLGFDYRANDLPLNLGSNFRYSEGHWQLSSKTQRELSSNPLDIDLYATWKFNKQSLLRFSIDNLMKHGFNYLSERITPDERSLTSYRNPAFRKVSLGFEHRF</sequence>
<dbReference type="Gene3D" id="2.170.130.10">
    <property type="entry name" value="TonB-dependent receptor, plug domain"/>
    <property type="match status" value="1"/>
</dbReference>
<feature type="signal peptide" evidence="14">
    <location>
        <begin position="1"/>
        <end position="27"/>
    </location>
</feature>
<dbReference type="Pfam" id="PF07715">
    <property type="entry name" value="Plug"/>
    <property type="match status" value="1"/>
</dbReference>
<dbReference type="InterPro" id="IPR012910">
    <property type="entry name" value="Plug_dom"/>
</dbReference>
<name>A0ABR6Y9M5_9BURK</name>
<evidence type="ECO:0000256" key="10">
    <source>
        <dbReference type="ARBA" id="ARBA00023237"/>
    </source>
</evidence>
<proteinExistence type="inferred from homology"/>
<keyword evidence="18" id="KW-1185">Reference proteome</keyword>
<evidence type="ECO:0000259" key="15">
    <source>
        <dbReference type="Pfam" id="PF00593"/>
    </source>
</evidence>
<dbReference type="InterPro" id="IPR000531">
    <property type="entry name" value="Beta-barrel_TonB"/>
</dbReference>
<keyword evidence="5 11" id="KW-0812">Transmembrane</keyword>
<dbReference type="PANTHER" id="PTHR30069:SF29">
    <property type="entry name" value="HEMOGLOBIN AND HEMOGLOBIN-HAPTOGLOBIN-BINDING PROTEIN 1-RELATED"/>
    <property type="match status" value="1"/>
</dbReference>
<evidence type="ECO:0000256" key="5">
    <source>
        <dbReference type="ARBA" id="ARBA00022692"/>
    </source>
</evidence>
<evidence type="ECO:0000256" key="13">
    <source>
        <dbReference type="SAM" id="MobiDB-lite"/>
    </source>
</evidence>
<evidence type="ECO:0000313" key="18">
    <source>
        <dbReference type="Proteomes" id="UP000624279"/>
    </source>
</evidence>
<feature type="region of interest" description="Disordered" evidence="13">
    <location>
        <begin position="32"/>
        <end position="63"/>
    </location>
</feature>
<dbReference type="InterPro" id="IPR039426">
    <property type="entry name" value="TonB-dep_rcpt-like"/>
</dbReference>
<keyword evidence="3 11" id="KW-0813">Transport</keyword>